<sequence length="38" mass="4335">MEAAMISQTEDRFVLPVSLLVVSHACLHHSGLRFRRRA</sequence>
<protein>
    <submittedName>
        <fullName evidence="1">Uncharacterized protein</fullName>
    </submittedName>
</protein>
<evidence type="ECO:0000313" key="2">
    <source>
        <dbReference type="Proteomes" id="UP000245073"/>
    </source>
</evidence>
<gene>
    <name evidence="1" type="ORF">DDF67_08805</name>
</gene>
<keyword evidence="2" id="KW-1185">Reference proteome</keyword>
<comment type="caution">
    <text evidence="1">The sequence shown here is derived from an EMBL/GenBank/DDBJ whole genome shotgun (WGS) entry which is preliminary data.</text>
</comment>
<organism evidence="1 2">
    <name type="scientific">Caulobacter endophyticus</name>
    <dbReference type="NCBI Taxonomy" id="2172652"/>
    <lineage>
        <taxon>Bacteria</taxon>
        <taxon>Pseudomonadati</taxon>
        <taxon>Pseudomonadota</taxon>
        <taxon>Alphaproteobacteria</taxon>
        <taxon>Caulobacterales</taxon>
        <taxon>Caulobacteraceae</taxon>
        <taxon>Caulobacter</taxon>
    </lineage>
</organism>
<reference evidence="1 2" key="1">
    <citation type="submission" date="2018-04" db="EMBL/GenBank/DDBJ databases">
        <title>The genome sequence of Caulobacter sp. 744.</title>
        <authorList>
            <person name="Gao J."/>
            <person name="Sun J."/>
        </authorList>
    </citation>
    <scope>NUCLEOTIDE SEQUENCE [LARGE SCALE GENOMIC DNA]</scope>
    <source>
        <strain evidence="1 2">774</strain>
    </source>
</reference>
<evidence type="ECO:0000313" key="1">
    <source>
        <dbReference type="EMBL" id="PVM90533.1"/>
    </source>
</evidence>
<proteinExistence type="predicted"/>
<name>A0A2T9K3Z8_9CAUL</name>
<dbReference type="AlphaFoldDB" id="A0A2T9K3Z8"/>
<dbReference type="OrthoDB" id="7191699at2"/>
<accession>A0A2T9K3Z8</accession>
<dbReference type="Proteomes" id="UP000245073">
    <property type="component" value="Unassembled WGS sequence"/>
</dbReference>
<dbReference type="EMBL" id="QDKQ01000034">
    <property type="protein sequence ID" value="PVM90533.1"/>
    <property type="molecule type" value="Genomic_DNA"/>
</dbReference>